<comment type="caution">
    <text evidence="1">The sequence shown here is derived from an EMBL/GenBank/DDBJ whole genome shotgun (WGS) entry which is preliminary data.</text>
</comment>
<dbReference type="OrthoDB" id="4344093at2759"/>
<dbReference type="VEuPathDB" id="FungiDB:SI65_05958"/>
<proteinExistence type="predicted"/>
<accession>A0A1E3BEF1</accession>
<name>A0A1E3BEF1_ASPCR</name>
<keyword evidence="2" id="KW-1185">Reference proteome</keyword>
<dbReference type="Proteomes" id="UP000094569">
    <property type="component" value="Unassembled WGS sequence"/>
</dbReference>
<evidence type="ECO:0008006" key="3">
    <source>
        <dbReference type="Google" id="ProtNLM"/>
    </source>
</evidence>
<evidence type="ECO:0000313" key="2">
    <source>
        <dbReference type="Proteomes" id="UP000094569"/>
    </source>
</evidence>
<protein>
    <recommendedName>
        <fullName evidence="3">DNA recombination and repair protein Rad51-like C-terminal domain-containing protein</fullName>
    </recommendedName>
</protein>
<gene>
    <name evidence="1" type="ORF">SI65_05958</name>
</gene>
<dbReference type="AlphaFoldDB" id="A0A1E3BEF1"/>
<reference evidence="1 2" key="1">
    <citation type="journal article" date="2016" name="BMC Genomics">
        <title>Comparative genomic and transcriptomic analyses of the Fuzhuan brick tea-fermentation fungus Aspergillus cristatus.</title>
        <authorList>
            <person name="Ge Y."/>
            <person name="Wang Y."/>
            <person name="Liu Y."/>
            <person name="Tan Y."/>
            <person name="Ren X."/>
            <person name="Zhang X."/>
            <person name="Hyde K.D."/>
            <person name="Liu Y."/>
            <person name="Liu Z."/>
        </authorList>
    </citation>
    <scope>NUCLEOTIDE SEQUENCE [LARGE SCALE GENOMIC DNA]</scope>
    <source>
        <strain evidence="1 2">GZAAS20.1005</strain>
    </source>
</reference>
<dbReference type="STRING" id="573508.A0A1E3BEF1"/>
<evidence type="ECO:0000313" key="1">
    <source>
        <dbReference type="EMBL" id="ODM19340.1"/>
    </source>
</evidence>
<dbReference type="EMBL" id="JXNT01000005">
    <property type="protein sequence ID" value="ODM19340.1"/>
    <property type="molecule type" value="Genomic_DNA"/>
</dbReference>
<organism evidence="1 2">
    <name type="scientific">Aspergillus cristatus</name>
    <name type="common">Chinese Fuzhuan brick tea-fermentation fungus</name>
    <name type="synonym">Eurotium cristatum</name>
    <dbReference type="NCBI Taxonomy" id="573508"/>
    <lineage>
        <taxon>Eukaryota</taxon>
        <taxon>Fungi</taxon>
        <taxon>Dikarya</taxon>
        <taxon>Ascomycota</taxon>
        <taxon>Pezizomycotina</taxon>
        <taxon>Eurotiomycetes</taxon>
        <taxon>Eurotiomycetidae</taxon>
        <taxon>Eurotiales</taxon>
        <taxon>Aspergillaceae</taxon>
        <taxon>Aspergillus</taxon>
        <taxon>Aspergillus subgen. Aspergillus</taxon>
    </lineage>
</organism>
<sequence length="316" mass="34421">MSLYASDPAPPVLAHSLLSQPVQDTRDPSVPTERTCSLATEIKEGIICYSHALFRPGIVIGFSRPRRRGTGDDDDHEYIGQIPRYILTNHLLKRPSPAPGSFNTFIVHPFNLTIFSPQNLLTSLLSTNPTPTQSLSRKEAITRLDAVQLFPVYDFSAAMQAITQVSDTLHQIGEQPKHQQLTTQHPVVLIIAGLDTLVESVIRASNPIKGTAVLSAALRTLTRLSREYAAFLSVLLVNTSGLGLGTGTGDVAVADGDYQGEQLSVLLPSLLMKTLDQGTDTHLLVSRERGRAGRVGVEVIKDRVGDWLGRRCVWDG</sequence>